<dbReference type="InterPro" id="IPR005162">
    <property type="entry name" value="Retrotrans_gag_dom"/>
</dbReference>
<keyword evidence="6" id="KW-0460">Magnesium</keyword>
<feature type="compositionally biased region" description="Low complexity" evidence="11">
    <location>
        <begin position="255"/>
        <end position="278"/>
    </location>
</feature>
<dbReference type="EMBL" id="CAJOAX010004594">
    <property type="protein sequence ID" value="CAF3912590.1"/>
    <property type="molecule type" value="Genomic_DNA"/>
</dbReference>
<dbReference type="Pfam" id="PF00665">
    <property type="entry name" value="rve"/>
    <property type="match status" value="1"/>
</dbReference>
<dbReference type="Pfam" id="PF00078">
    <property type="entry name" value="RVT_1"/>
    <property type="match status" value="1"/>
</dbReference>
<dbReference type="GO" id="GO:0015074">
    <property type="term" value="P:DNA integration"/>
    <property type="evidence" value="ECO:0007669"/>
    <property type="project" value="UniProtKB-KW"/>
</dbReference>
<organism evidence="14 15">
    <name type="scientific">Rotaria sordida</name>
    <dbReference type="NCBI Taxonomy" id="392033"/>
    <lineage>
        <taxon>Eukaryota</taxon>
        <taxon>Metazoa</taxon>
        <taxon>Spiralia</taxon>
        <taxon>Gnathifera</taxon>
        <taxon>Rotifera</taxon>
        <taxon>Eurotatoria</taxon>
        <taxon>Bdelloidea</taxon>
        <taxon>Philodinida</taxon>
        <taxon>Philodinidae</taxon>
        <taxon>Rotaria</taxon>
    </lineage>
</organism>
<dbReference type="SUPFAM" id="SSF53098">
    <property type="entry name" value="Ribonuclease H-like"/>
    <property type="match status" value="1"/>
</dbReference>
<dbReference type="Pfam" id="PF08284">
    <property type="entry name" value="RVP_2"/>
    <property type="match status" value="1"/>
</dbReference>
<dbReference type="Gene3D" id="1.10.340.70">
    <property type="match status" value="1"/>
</dbReference>
<dbReference type="Gene3D" id="2.40.70.10">
    <property type="entry name" value="Acid Proteases"/>
    <property type="match status" value="1"/>
</dbReference>
<feature type="region of interest" description="Disordered" evidence="11">
    <location>
        <begin position="254"/>
        <end position="290"/>
    </location>
</feature>
<dbReference type="SUPFAM" id="SSF50630">
    <property type="entry name" value="Acid proteases"/>
    <property type="match status" value="1"/>
</dbReference>
<feature type="compositionally biased region" description="Low complexity" evidence="11">
    <location>
        <begin position="311"/>
        <end position="326"/>
    </location>
</feature>
<dbReference type="Gene3D" id="3.30.70.270">
    <property type="match status" value="2"/>
</dbReference>
<sequence>MLTRQGTARLIASEFTRLSNIDINYPDRSNVHPVVYRPAELIMADKTIATLLSKTLEKTPKYSGKPDQDADEWLNDLIATFRMADITGAHALKIIPTFLEGHATQWYSDNKEIFESWTVFKTEFIRTYPSPTTKQLASNRLRTRLQHYDEPVIEYYTDIMKLCKLVDPSMTDVSKLDHLYHGLKHSLMKEVLRQNPRTPSDFSEHARREETLDRLVATSVHHTNDIIDTNTPHHAPLHPAQPATPIWYQTSPNTSYTSYPPQAPQYQSSYPSTYQQSSLHNHPYISNTSFNNSYPHRRFVRLRESHDGSDSHPSQPSLSYSSTTPVYSSTKYTTCFRQNSSYYSPTRKPPPINYYFKQRQVQSLGTQRIANKNTITTNPSLIFINTLINGKPIRALIDTGASHSFITQCALRALSYFRLPSCERAAQLGDGQTTLKIVGEIQLLLQFDQVFTPVNALVTHTMNTDFILGGDWCTKNKVNIDYAKSQVSLCTKLGRIFIPYDKHIDYLSLDVKSINVIHIPPRESCTVQAKVELSSANTVYFSPADTTSLERSVIMSPALLHVNNYTTYLEIYNPHDTTCTLPMNTRLGQITHTPHKLQSCVAYDPSRCSSSWSSQHHVLTTIELKQTPSNTCKIIYQLLDHITNCQDKQQLRHILEQHIKIFDISHVTQANTSVQHIINTGDSLPISSRPYPRTIQQRRELQAEIQKMLQANQIRPSISPWSSPVIIHKKKDGDLKSGYFQIPIHEADKEKTAFITQDGLWEFNVLPQGIMNGPPTFQRTMHNLLGYGRWDYVMAYLDDILIFSRTFDEHIKHLNEILSILAEVNFQVNPDKCFIAVQEIDFLGHTINAHSIKPNGEKIKAIIHLPSPKTLKEANEFLGKINWYRKFIPNFARIAAPLHKVTNKTKHRRHEYRWGPEQQQSFEEFKHILTTSPLFLEYPDLSTPFTLTTDASDIGIAGILRQDTPAGTKINYFKSRVLNDTERKYDTFEKEALAIYWCITELRSYIGDSNFIVETDHRPLENFHLKQINNKRANNTAADYISRYISSSTSGDTTPPGPTNTLHSHTCDNTELNAVTTRAQAKLLAQPRSSTSIAPESTRSSPSASTQSYDFSLSRILRRDNTVLKFIYTPATLIPDLLTAYHDHPLSGHFGIGRTWSQLRNTYYWPRMKETIMSYIKSCDKCSQFNVDRRKPPGFLQPIQPPNDVFQILGMDWWGPTVPSLSGNRYVLVVTDRLFGYVFATASPTNTAQDTARILMEKIILVHGPPDILITDQGTHFKNELLQAISKLVGCTHVFSTPYHPQTNGQTERWNSTFVTQLAKFCNIDQNNWDIFLPCIVYAYNNGIHNSTGFTPYQLAFGRQPRHPFTPPDSTFVFNKPHDYWMQLLKYRNLALKQAKQNILHQQQVSKTRFDKNRSHPYFVPGDLVWMKIFMGRNKLDAQYTGPVRIIQVLSPVSFLVEDDNFRRFQIGTPLRPIVAAIHGPAILISKYLDDLLRPVFKRIARRTIYNDSLDLVKQLERYDKDGHLTSTTKFITSDILTALFLTINIIKPIRGDAMGSPFTTTSVNIYMHQWKQSLIQHQQERNELYRRYIDDIFMTTKESIEDIKVLLDQENQKDPNIRINYSVHKSVEFLDVYIENIQGHLKTSVFRKPAAEPYIHSYTSDHPRHIHSNTIYTALLRAICICSDTETFDQERLNIEIALLFNGYPPKFIRHHFKKFFKTYHATSVYKDLNEEMHKKLHHELLYESVYDDQILQ</sequence>
<accession>A0A819IGA5</accession>
<dbReference type="PROSITE" id="PS50878">
    <property type="entry name" value="RT_POL"/>
    <property type="match status" value="1"/>
</dbReference>
<dbReference type="Proteomes" id="UP000663823">
    <property type="component" value="Unassembled WGS sequence"/>
</dbReference>
<evidence type="ECO:0000256" key="5">
    <source>
        <dbReference type="ARBA" id="ARBA00022801"/>
    </source>
</evidence>
<feature type="domain" description="Reverse transcriptase" evidence="12">
    <location>
        <begin position="658"/>
        <end position="847"/>
    </location>
</feature>
<dbReference type="FunFam" id="3.30.70.270:FF:000003">
    <property type="entry name" value="Transposon Ty3-G Gag-Pol polyprotein"/>
    <property type="match status" value="1"/>
</dbReference>
<dbReference type="InterPro" id="IPR050951">
    <property type="entry name" value="Retrovirus_Pol_polyprotein"/>
</dbReference>
<dbReference type="Pfam" id="PF17919">
    <property type="entry name" value="RT_RNaseH_2"/>
    <property type="match status" value="1"/>
</dbReference>
<dbReference type="Gene3D" id="3.10.10.10">
    <property type="entry name" value="HIV Type 1 Reverse Transcriptase, subunit A, domain 1"/>
    <property type="match status" value="2"/>
</dbReference>
<dbReference type="InterPro" id="IPR058912">
    <property type="entry name" value="HTH_animal"/>
</dbReference>
<name>A0A819IGA5_9BILA</name>
<keyword evidence="7" id="KW-0694">RNA-binding</keyword>
<dbReference type="CDD" id="cd09274">
    <property type="entry name" value="RNase_HI_RT_Ty3"/>
    <property type="match status" value="1"/>
</dbReference>
<dbReference type="Gene3D" id="3.30.420.10">
    <property type="entry name" value="Ribonuclease H-like superfamily/Ribonuclease H"/>
    <property type="match status" value="1"/>
</dbReference>
<evidence type="ECO:0000256" key="8">
    <source>
        <dbReference type="ARBA" id="ARBA00022908"/>
    </source>
</evidence>
<keyword evidence="1" id="KW-0808">Transferase</keyword>
<evidence type="ECO:0000259" key="13">
    <source>
        <dbReference type="PROSITE" id="PS50994"/>
    </source>
</evidence>
<dbReference type="InterPro" id="IPR012337">
    <property type="entry name" value="RNaseH-like_sf"/>
</dbReference>
<proteinExistence type="predicted"/>
<evidence type="ECO:0008006" key="16">
    <source>
        <dbReference type="Google" id="ProtNLM"/>
    </source>
</evidence>
<dbReference type="FunFam" id="1.10.340.70:FF:000001">
    <property type="entry name" value="Retrovirus-related Pol polyprotein from transposon gypsy-like Protein"/>
    <property type="match status" value="1"/>
</dbReference>
<evidence type="ECO:0000256" key="10">
    <source>
        <dbReference type="ARBA" id="ARBA00023268"/>
    </source>
</evidence>
<dbReference type="GO" id="GO:0004190">
    <property type="term" value="F:aspartic-type endopeptidase activity"/>
    <property type="evidence" value="ECO:0007669"/>
    <property type="project" value="InterPro"/>
</dbReference>
<protein>
    <recommendedName>
        <fullName evidence="16">Reverse transcriptase</fullName>
    </recommendedName>
</protein>
<keyword evidence="9" id="KW-0695">RNA-directed DNA polymerase</keyword>
<dbReference type="PROSITE" id="PS00141">
    <property type="entry name" value="ASP_PROTEASE"/>
    <property type="match status" value="1"/>
</dbReference>
<dbReference type="InterPro" id="IPR021109">
    <property type="entry name" value="Peptidase_aspartic_dom_sf"/>
</dbReference>
<comment type="caution">
    <text evidence="14">The sequence shown here is derived from an EMBL/GenBank/DDBJ whole genome shotgun (WGS) entry which is preliminary data.</text>
</comment>
<keyword evidence="3" id="KW-0540">Nuclease</keyword>
<dbReference type="SUPFAM" id="SSF56672">
    <property type="entry name" value="DNA/RNA polymerases"/>
    <property type="match status" value="1"/>
</dbReference>
<evidence type="ECO:0000256" key="6">
    <source>
        <dbReference type="ARBA" id="ARBA00022842"/>
    </source>
</evidence>
<evidence type="ECO:0000256" key="2">
    <source>
        <dbReference type="ARBA" id="ARBA00022695"/>
    </source>
</evidence>
<dbReference type="InterPro" id="IPR041577">
    <property type="entry name" value="RT_RNaseH_2"/>
</dbReference>
<evidence type="ECO:0000256" key="7">
    <source>
        <dbReference type="ARBA" id="ARBA00022884"/>
    </source>
</evidence>
<evidence type="ECO:0000256" key="9">
    <source>
        <dbReference type="ARBA" id="ARBA00022918"/>
    </source>
</evidence>
<evidence type="ECO:0000256" key="4">
    <source>
        <dbReference type="ARBA" id="ARBA00022759"/>
    </source>
</evidence>
<dbReference type="Pfam" id="PF26215">
    <property type="entry name" value="HTH_animal"/>
    <property type="match status" value="1"/>
</dbReference>
<evidence type="ECO:0000259" key="12">
    <source>
        <dbReference type="PROSITE" id="PS50878"/>
    </source>
</evidence>
<dbReference type="GO" id="GO:0006508">
    <property type="term" value="P:proteolysis"/>
    <property type="evidence" value="ECO:0007669"/>
    <property type="project" value="InterPro"/>
</dbReference>
<dbReference type="FunFam" id="3.30.420.10:FF:000032">
    <property type="entry name" value="Retrovirus-related Pol polyprotein from transposon 297-like Protein"/>
    <property type="match status" value="1"/>
</dbReference>
<dbReference type="Pfam" id="PF03732">
    <property type="entry name" value="Retrotrans_gag"/>
    <property type="match status" value="1"/>
</dbReference>
<dbReference type="InterPro" id="IPR000477">
    <property type="entry name" value="RT_dom"/>
</dbReference>
<reference evidence="14" key="1">
    <citation type="submission" date="2021-02" db="EMBL/GenBank/DDBJ databases">
        <authorList>
            <person name="Nowell W R."/>
        </authorList>
    </citation>
    <scope>NUCLEOTIDE SEQUENCE</scope>
</reference>
<keyword evidence="10" id="KW-0511">Multifunctional enzyme</keyword>
<keyword evidence="4" id="KW-0255">Endonuclease</keyword>
<dbReference type="InterPro" id="IPR001584">
    <property type="entry name" value="Integrase_cat-core"/>
</dbReference>
<dbReference type="InterPro" id="IPR043502">
    <property type="entry name" value="DNA/RNA_pol_sf"/>
</dbReference>
<feature type="domain" description="Integrase catalytic" evidence="13">
    <location>
        <begin position="1197"/>
        <end position="1360"/>
    </location>
</feature>
<dbReference type="InterPro" id="IPR001969">
    <property type="entry name" value="Aspartic_peptidase_AS"/>
</dbReference>
<keyword evidence="8" id="KW-0229">DNA integration</keyword>
<dbReference type="PANTHER" id="PTHR37984">
    <property type="entry name" value="PROTEIN CBG26694"/>
    <property type="match status" value="1"/>
</dbReference>
<evidence type="ECO:0000256" key="11">
    <source>
        <dbReference type="SAM" id="MobiDB-lite"/>
    </source>
</evidence>
<dbReference type="GO" id="GO:0003723">
    <property type="term" value="F:RNA binding"/>
    <property type="evidence" value="ECO:0007669"/>
    <property type="project" value="UniProtKB-KW"/>
</dbReference>
<dbReference type="FunFam" id="3.30.70.270:FF:000020">
    <property type="entry name" value="Transposon Tf2-6 polyprotein-like Protein"/>
    <property type="match status" value="1"/>
</dbReference>
<dbReference type="CDD" id="cd00303">
    <property type="entry name" value="retropepsin_like"/>
    <property type="match status" value="1"/>
</dbReference>
<feature type="region of interest" description="Disordered" evidence="11">
    <location>
        <begin position="1084"/>
        <end position="1106"/>
    </location>
</feature>
<gene>
    <name evidence="14" type="ORF">OTI717_LOCUS24379</name>
</gene>
<dbReference type="GO" id="GO:0004519">
    <property type="term" value="F:endonuclease activity"/>
    <property type="evidence" value="ECO:0007669"/>
    <property type="project" value="UniProtKB-KW"/>
</dbReference>
<dbReference type="Pfam" id="PF17921">
    <property type="entry name" value="Integrase_H2C2"/>
    <property type="match status" value="1"/>
</dbReference>
<dbReference type="PROSITE" id="PS50994">
    <property type="entry name" value="INTEGRASE"/>
    <property type="match status" value="1"/>
</dbReference>
<dbReference type="InterPro" id="IPR041588">
    <property type="entry name" value="Integrase_H2C2"/>
</dbReference>
<feature type="compositionally biased region" description="Low complexity" evidence="11">
    <location>
        <begin position="1094"/>
        <end position="1106"/>
    </location>
</feature>
<evidence type="ECO:0000313" key="14">
    <source>
        <dbReference type="EMBL" id="CAF3912590.1"/>
    </source>
</evidence>
<feature type="region of interest" description="Disordered" evidence="11">
    <location>
        <begin position="304"/>
        <end position="326"/>
    </location>
</feature>
<keyword evidence="5" id="KW-0378">Hydrolase</keyword>
<dbReference type="PANTHER" id="PTHR37984:SF5">
    <property type="entry name" value="PROTEIN NYNRIN-LIKE"/>
    <property type="match status" value="1"/>
</dbReference>
<dbReference type="InterPro" id="IPR043128">
    <property type="entry name" value="Rev_trsase/Diguanyl_cyclase"/>
</dbReference>
<dbReference type="CDD" id="cd01647">
    <property type="entry name" value="RT_LTR"/>
    <property type="match status" value="1"/>
</dbReference>
<evidence type="ECO:0000313" key="15">
    <source>
        <dbReference type="Proteomes" id="UP000663823"/>
    </source>
</evidence>
<evidence type="ECO:0000256" key="3">
    <source>
        <dbReference type="ARBA" id="ARBA00022722"/>
    </source>
</evidence>
<keyword evidence="2" id="KW-0548">Nucleotidyltransferase</keyword>
<dbReference type="GO" id="GO:0003964">
    <property type="term" value="F:RNA-directed DNA polymerase activity"/>
    <property type="evidence" value="ECO:0007669"/>
    <property type="project" value="UniProtKB-KW"/>
</dbReference>
<evidence type="ECO:0000256" key="1">
    <source>
        <dbReference type="ARBA" id="ARBA00022679"/>
    </source>
</evidence>
<dbReference type="InterPro" id="IPR036397">
    <property type="entry name" value="RNaseH_sf"/>
</dbReference>